<dbReference type="AlphaFoldDB" id="A0A6V8SEL0"/>
<dbReference type="RefSeq" id="WP_183276526.1">
    <property type="nucleotide sequence ID" value="NZ_BLZR01000001.1"/>
</dbReference>
<protein>
    <submittedName>
        <fullName evidence="2">Queuosine transporter QueT</fullName>
    </submittedName>
</protein>
<feature type="transmembrane region" description="Helical" evidence="1">
    <location>
        <begin position="12"/>
        <end position="30"/>
    </location>
</feature>
<feature type="transmembrane region" description="Helical" evidence="1">
    <location>
        <begin position="126"/>
        <end position="153"/>
    </location>
</feature>
<evidence type="ECO:0000313" key="2">
    <source>
        <dbReference type="EMBL" id="GFP74992.1"/>
    </source>
</evidence>
<keyword evidence="1" id="KW-0812">Transmembrane</keyword>
<comment type="caution">
    <text evidence="2">The sequence shown here is derived from an EMBL/GenBank/DDBJ whole genome shotgun (WGS) entry which is preliminary data.</text>
</comment>
<reference evidence="2 3" key="1">
    <citation type="submission" date="2020-07" db="EMBL/GenBank/DDBJ databases">
        <title>A new beta-1,3-glucan-decomposing anaerobic bacterium isolated from anoxic soil subjected to biological soil disinfestation.</title>
        <authorList>
            <person name="Ueki A."/>
            <person name="Tonouchi A."/>
        </authorList>
    </citation>
    <scope>NUCLEOTIDE SEQUENCE [LARGE SCALE GENOMIC DNA]</scope>
    <source>
        <strain evidence="2 3">TW1</strain>
    </source>
</reference>
<evidence type="ECO:0000313" key="3">
    <source>
        <dbReference type="Proteomes" id="UP000580568"/>
    </source>
</evidence>
<dbReference type="Proteomes" id="UP000580568">
    <property type="component" value="Unassembled WGS sequence"/>
</dbReference>
<gene>
    <name evidence="2" type="ORF">bsdtw1_01056</name>
</gene>
<dbReference type="EMBL" id="BLZR01000001">
    <property type="protein sequence ID" value="GFP74992.1"/>
    <property type="molecule type" value="Genomic_DNA"/>
</dbReference>
<sequence>MSTKSNIKFLTYTAVITAIYVVMTVTLSYISYGPFQFRFSEVLVLLAFIDKKYIPGLVLGCFLANISSPLGPIDWIIGTTATFLSVFCISRTKNLFVATLWPTIINGLLVGGELFYLGFIPETKLWIHPLILTSGSVAIGEFVVVSIAGYIIFKGLLKNTSILNILKITR</sequence>
<keyword evidence="1" id="KW-0472">Membrane</keyword>
<accession>A0A6V8SEL0</accession>
<feature type="transmembrane region" description="Helical" evidence="1">
    <location>
        <begin position="96"/>
        <end position="120"/>
    </location>
</feature>
<dbReference type="PANTHER" id="PTHR40044">
    <property type="entry name" value="INTEGRAL MEMBRANE PROTEIN-RELATED"/>
    <property type="match status" value="1"/>
</dbReference>
<feature type="transmembrane region" description="Helical" evidence="1">
    <location>
        <begin position="42"/>
        <end position="66"/>
    </location>
</feature>
<keyword evidence="3" id="KW-1185">Reference proteome</keyword>
<proteinExistence type="predicted"/>
<organism evidence="2 3">
    <name type="scientific">Clostridium fungisolvens</name>
    <dbReference type="NCBI Taxonomy" id="1604897"/>
    <lineage>
        <taxon>Bacteria</taxon>
        <taxon>Bacillati</taxon>
        <taxon>Bacillota</taxon>
        <taxon>Clostridia</taxon>
        <taxon>Eubacteriales</taxon>
        <taxon>Clostridiaceae</taxon>
        <taxon>Clostridium</taxon>
    </lineage>
</organism>
<feature type="transmembrane region" description="Helical" evidence="1">
    <location>
        <begin position="72"/>
        <end position="89"/>
    </location>
</feature>
<dbReference type="InterPro" id="IPR010387">
    <property type="entry name" value="QueT"/>
</dbReference>
<dbReference type="PANTHER" id="PTHR40044:SF1">
    <property type="entry name" value="INTEGRAL MEMBRANE PROTEIN"/>
    <property type="match status" value="1"/>
</dbReference>
<dbReference type="Gene3D" id="1.10.1760.20">
    <property type="match status" value="1"/>
</dbReference>
<evidence type="ECO:0000256" key="1">
    <source>
        <dbReference type="SAM" id="Phobius"/>
    </source>
</evidence>
<name>A0A6V8SEL0_9CLOT</name>
<keyword evidence="1" id="KW-1133">Transmembrane helix</keyword>
<dbReference type="PIRSF" id="PIRSF031501">
    <property type="entry name" value="QueT"/>
    <property type="match status" value="1"/>
</dbReference>
<dbReference type="Pfam" id="PF06177">
    <property type="entry name" value="QueT"/>
    <property type="match status" value="1"/>
</dbReference>